<accession>A0A956LZF7</accession>
<protein>
    <recommendedName>
        <fullName evidence="3">Choice-of-anchor B family protein</fullName>
    </recommendedName>
</protein>
<dbReference type="AlphaFoldDB" id="A0A956LZF7"/>
<reference evidence="1" key="1">
    <citation type="submission" date="2020-04" db="EMBL/GenBank/DDBJ databases">
        <authorList>
            <person name="Zhang T."/>
        </authorList>
    </citation>
    <scope>NUCLEOTIDE SEQUENCE</scope>
    <source>
        <strain evidence="1">HKST-UBA01</strain>
    </source>
</reference>
<evidence type="ECO:0008006" key="3">
    <source>
        <dbReference type="Google" id="ProtNLM"/>
    </source>
</evidence>
<evidence type="ECO:0000313" key="1">
    <source>
        <dbReference type="EMBL" id="MCA9727847.1"/>
    </source>
</evidence>
<organism evidence="1 2">
    <name type="scientific">Eiseniibacteriota bacterium</name>
    <dbReference type="NCBI Taxonomy" id="2212470"/>
    <lineage>
        <taxon>Bacteria</taxon>
        <taxon>Candidatus Eiseniibacteriota</taxon>
    </lineage>
</organism>
<feature type="non-terminal residue" evidence="1">
    <location>
        <position position="287"/>
    </location>
</feature>
<sequence>MPRLIPNVSPTDCSLTHGHGCPHRHLPSIPGAARLVLCVLLPLMAIGTPRAARSQACGVPGPAHDVTLLGQYSPPGFDTYSDVHGLSLLREGTLVEIAIILGHRNGMSGALVLDVTDPAAIDSIAFFPGPSFDVKTYVGDDDTLAYVCDDLPDATLTILDLGDPLHPEIVTAGVVPFHAHNLFVDPGRRLLYAGGNLTPSFRTRIYSLEDPRNPVQIGDLPGPAFHDVHAFGSNSYLFDTRRQRLWVFRVEDGGSTAILGTASWRGAHIHSGWPTPDGNYLIAADEL</sequence>
<dbReference type="InterPro" id="IPR011048">
    <property type="entry name" value="Haem_d1_sf"/>
</dbReference>
<name>A0A956LZF7_UNCEI</name>
<dbReference type="SUPFAM" id="SSF51004">
    <property type="entry name" value="C-terminal (heme d1) domain of cytochrome cd1-nitrite reductase"/>
    <property type="match status" value="1"/>
</dbReference>
<comment type="caution">
    <text evidence="1">The sequence shown here is derived from an EMBL/GenBank/DDBJ whole genome shotgun (WGS) entry which is preliminary data.</text>
</comment>
<dbReference type="EMBL" id="JAGQHR010000248">
    <property type="protein sequence ID" value="MCA9727847.1"/>
    <property type="molecule type" value="Genomic_DNA"/>
</dbReference>
<reference evidence="1" key="2">
    <citation type="journal article" date="2021" name="Microbiome">
        <title>Successional dynamics and alternative stable states in a saline activated sludge microbial community over 9 years.</title>
        <authorList>
            <person name="Wang Y."/>
            <person name="Ye J."/>
            <person name="Ju F."/>
            <person name="Liu L."/>
            <person name="Boyd J.A."/>
            <person name="Deng Y."/>
            <person name="Parks D.H."/>
            <person name="Jiang X."/>
            <person name="Yin X."/>
            <person name="Woodcroft B.J."/>
            <person name="Tyson G.W."/>
            <person name="Hugenholtz P."/>
            <person name="Polz M.F."/>
            <person name="Zhang T."/>
        </authorList>
    </citation>
    <scope>NUCLEOTIDE SEQUENCE</scope>
    <source>
        <strain evidence="1">HKST-UBA01</strain>
    </source>
</reference>
<evidence type="ECO:0000313" key="2">
    <source>
        <dbReference type="Proteomes" id="UP000697710"/>
    </source>
</evidence>
<gene>
    <name evidence="1" type="ORF">KC729_09210</name>
</gene>
<proteinExistence type="predicted"/>
<dbReference type="Proteomes" id="UP000697710">
    <property type="component" value="Unassembled WGS sequence"/>
</dbReference>